<evidence type="ECO:0000313" key="2">
    <source>
        <dbReference type="Proteomes" id="UP000614350"/>
    </source>
</evidence>
<name>A0A836UWL1_VESVU</name>
<dbReference type="AlphaFoldDB" id="A0A836UWL1"/>
<evidence type="ECO:0000313" key="1">
    <source>
        <dbReference type="EMBL" id="KAF7404544.1"/>
    </source>
</evidence>
<reference evidence="1" key="1">
    <citation type="journal article" date="2020" name="G3 (Bethesda)">
        <title>High-Quality Assemblies for Three Invasive Social Wasps from the &lt;i&gt;Vespula&lt;/i&gt; Genus.</title>
        <authorList>
            <person name="Harrop T.W.R."/>
            <person name="Guhlin J."/>
            <person name="McLaughlin G.M."/>
            <person name="Permina E."/>
            <person name="Stockwell P."/>
            <person name="Gilligan J."/>
            <person name="Le Lec M.F."/>
            <person name="Gruber M.A.M."/>
            <person name="Quinn O."/>
            <person name="Lovegrove M."/>
            <person name="Duncan E.J."/>
            <person name="Remnant E.J."/>
            <person name="Van Eeckhoven J."/>
            <person name="Graham B."/>
            <person name="Knapp R.A."/>
            <person name="Langford K.W."/>
            <person name="Kronenberg Z."/>
            <person name="Press M.O."/>
            <person name="Eacker S.M."/>
            <person name="Wilson-Rankin E.E."/>
            <person name="Purcell J."/>
            <person name="Lester P.J."/>
            <person name="Dearden P.K."/>
        </authorList>
    </citation>
    <scope>NUCLEOTIDE SEQUENCE</scope>
    <source>
        <strain evidence="1">Marl-1</strain>
    </source>
</reference>
<keyword evidence="2" id="KW-1185">Reference proteome</keyword>
<dbReference type="EMBL" id="JACSEA010000003">
    <property type="protein sequence ID" value="KAF7404544.1"/>
    <property type="molecule type" value="Genomic_DNA"/>
</dbReference>
<dbReference type="Proteomes" id="UP000614350">
    <property type="component" value="Unassembled WGS sequence"/>
</dbReference>
<accession>A0A836UWL1</accession>
<sequence length="149" mass="16996">MADSEHWKIWIFRLKELRDGLGSAGKGKISPTICCFPDITANDVDFSVTQNESYLNFLYKQADFELKRDTLKEDGRGLEGTFLEKQRKREKKGFGETTAKRVEARSLEGLGKKEAAPTLATMFPPREFTEQGLLGETLFLRTRQMEKPS</sequence>
<proteinExistence type="predicted"/>
<organism evidence="1 2">
    <name type="scientific">Vespula vulgaris</name>
    <name type="common">Yellow jacket</name>
    <name type="synonym">Wasp</name>
    <dbReference type="NCBI Taxonomy" id="7454"/>
    <lineage>
        <taxon>Eukaryota</taxon>
        <taxon>Metazoa</taxon>
        <taxon>Ecdysozoa</taxon>
        <taxon>Arthropoda</taxon>
        <taxon>Hexapoda</taxon>
        <taxon>Insecta</taxon>
        <taxon>Pterygota</taxon>
        <taxon>Neoptera</taxon>
        <taxon>Endopterygota</taxon>
        <taxon>Hymenoptera</taxon>
        <taxon>Apocrita</taxon>
        <taxon>Aculeata</taxon>
        <taxon>Vespoidea</taxon>
        <taxon>Vespidae</taxon>
        <taxon>Vespinae</taxon>
        <taxon>Vespula</taxon>
    </lineage>
</organism>
<comment type="caution">
    <text evidence="1">The sequence shown here is derived from an EMBL/GenBank/DDBJ whole genome shotgun (WGS) entry which is preliminary data.</text>
</comment>
<protein>
    <submittedName>
        <fullName evidence="1">Uncharacterized protein</fullName>
    </submittedName>
</protein>
<gene>
    <name evidence="1" type="ORF">HZH66_003450</name>
</gene>